<evidence type="ECO:0000313" key="2">
    <source>
        <dbReference type="EMBL" id="KAH3722030.1"/>
    </source>
</evidence>
<dbReference type="AlphaFoldDB" id="A0A9D4HJY0"/>
<dbReference type="SUPFAM" id="SSF63825">
    <property type="entry name" value="YWTD domain"/>
    <property type="match status" value="1"/>
</dbReference>
<accession>A0A9D4HJY0</accession>
<gene>
    <name evidence="2" type="ORF">DPMN_064979</name>
</gene>
<evidence type="ECO:0000256" key="1">
    <source>
        <dbReference type="SAM" id="Coils"/>
    </source>
</evidence>
<keyword evidence="3" id="KW-1185">Reference proteome</keyword>
<dbReference type="Gene3D" id="2.120.10.30">
    <property type="entry name" value="TolB, C-terminal domain"/>
    <property type="match status" value="1"/>
</dbReference>
<organism evidence="2 3">
    <name type="scientific">Dreissena polymorpha</name>
    <name type="common">Zebra mussel</name>
    <name type="synonym">Mytilus polymorpha</name>
    <dbReference type="NCBI Taxonomy" id="45954"/>
    <lineage>
        <taxon>Eukaryota</taxon>
        <taxon>Metazoa</taxon>
        <taxon>Spiralia</taxon>
        <taxon>Lophotrochozoa</taxon>
        <taxon>Mollusca</taxon>
        <taxon>Bivalvia</taxon>
        <taxon>Autobranchia</taxon>
        <taxon>Heteroconchia</taxon>
        <taxon>Euheterodonta</taxon>
        <taxon>Imparidentia</taxon>
        <taxon>Neoheterodontei</taxon>
        <taxon>Myida</taxon>
        <taxon>Dreissenoidea</taxon>
        <taxon>Dreissenidae</taxon>
        <taxon>Dreissena</taxon>
    </lineage>
</organism>
<evidence type="ECO:0000313" key="3">
    <source>
        <dbReference type="Proteomes" id="UP000828390"/>
    </source>
</evidence>
<dbReference type="OrthoDB" id="6108862at2759"/>
<sequence>MRTALQSSVKKDVEKCNTLNDELKRLSDALQCLDCKNKAELTFIASKKSMSKLQESEEFLKETTAVIGHSFSFKHNTDIEQYLSEQVGLGKILQGTQSLLIHADPSHVFTVLQTNEYDVCLPIGSKQTAQYITNICIIDNDKIILTDNGLKRVKLLDQHYKVISHLDLPLSDGGMCLISTNKVTAAVHEGATNGLNFIYVNNAQLKMGKQLKLQHECAGIAYHGGNLFLTSRTALYQYNLSGERLKILFECGPRLGMAVWKCAVSLTGERIYVTNYLQHKLLTLATDGTIISSFTDRELQCPYGVHVTTAGQVLLCGGSSIIHVDKEDKKKLATLASKKDGMIKPVCYDINTKSIIVGQQHSTKNIIVLTVK</sequence>
<proteinExistence type="predicted"/>
<dbReference type="Proteomes" id="UP000828390">
    <property type="component" value="Unassembled WGS sequence"/>
</dbReference>
<protein>
    <submittedName>
        <fullName evidence="2">Uncharacterized protein</fullName>
    </submittedName>
</protein>
<reference evidence="2" key="2">
    <citation type="submission" date="2020-11" db="EMBL/GenBank/DDBJ databases">
        <authorList>
            <person name="McCartney M.A."/>
            <person name="Auch B."/>
            <person name="Kono T."/>
            <person name="Mallez S."/>
            <person name="Becker A."/>
            <person name="Gohl D.M."/>
            <person name="Silverstein K.A.T."/>
            <person name="Koren S."/>
            <person name="Bechman K.B."/>
            <person name="Herman A."/>
            <person name="Abrahante J.E."/>
            <person name="Garbe J."/>
        </authorList>
    </citation>
    <scope>NUCLEOTIDE SEQUENCE</scope>
    <source>
        <strain evidence="2">Duluth1</strain>
        <tissue evidence="2">Whole animal</tissue>
    </source>
</reference>
<comment type="caution">
    <text evidence="2">The sequence shown here is derived from an EMBL/GenBank/DDBJ whole genome shotgun (WGS) entry which is preliminary data.</text>
</comment>
<dbReference type="InterPro" id="IPR011042">
    <property type="entry name" value="6-blade_b-propeller_TolB-like"/>
</dbReference>
<reference evidence="2" key="1">
    <citation type="journal article" date="2019" name="bioRxiv">
        <title>The Genome of the Zebra Mussel, Dreissena polymorpha: A Resource for Invasive Species Research.</title>
        <authorList>
            <person name="McCartney M.A."/>
            <person name="Auch B."/>
            <person name="Kono T."/>
            <person name="Mallez S."/>
            <person name="Zhang Y."/>
            <person name="Obille A."/>
            <person name="Becker A."/>
            <person name="Abrahante J.E."/>
            <person name="Garbe J."/>
            <person name="Badalamenti J.P."/>
            <person name="Herman A."/>
            <person name="Mangelson H."/>
            <person name="Liachko I."/>
            <person name="Sullivan S."/>
            <person name="Sone E.D."/>
            <person name="Koren S."/>
            <person name="Silverstein K.A.T."/>
            <person name="Beckman K.B."/>
            <person name="Gohl D.M."/>
        </authorList>
    </citation>
    <scope>NUCLEOTIDE SEQUENCE</scope>
    <source>
        <strain evidence="2">Duluth1</strain>
        <tissue evidence="2">Whole animal</tissue>
    </source>
</reference>
<keyword evidence="1" id="KW-0175">Coiled coil</keyword>
<feature type="coiled-coil region" evidence="1">
    <location>
        <begin position="9"/>
        <end position="36"/>
    </location>
</feature>
<dbReference type="EMBL" id="JAIWYP010000013">
    <property type="protein sequence ID" value="KAH3722030.1"/>
    <property type="molecule type" value="Genomic_DNA"/>
</dbReference>
<name>A0A9D4HJY0_DREPO</name>